<dbReference type="InterPro" id="IPR029058">
    <property type="entry name" value="AB_hydrolase_fold"/>
</dbReference>
<organism evidence="3 4">
    <name type="scientific">Marininema halotolerans</name>
    <dbReference type="NCBI Taxonomy" id="1155944"/>
    <lineage>
        <taxon>Bacteria</taxon>
        <taxon>Bacillati</taxon>
        <taxon>Bacillota</taxon>
        <taxon>Bacilli</taxon>
        <taxon>Bacillales</taxon>
        <taxon>Thermoactinomycetaceae</taxon>
        <taxon>Marininema</taxon>
    </lineage>
</organism>
<proteinExistence type="predicted"/>
<dbReference type="Proteomes" id="UP000198660">
    <property type="component" value="Unassembled WGS sequence"/>
</dbReference>
<dbReference type="InterPro" id="IPR050266">
    <property type="entry name" value="AB_hydrolase_sf"/>
</dbReference>
<dbReference type="AlphaFoldDB" id="A0A1I6R9A4"/>
<protein>
    <submittedName>
        <fullName evidence="3">Pimeloyl-ACP methyl ester carboxylesterase</fullName>
    </submittedName>
</protein>
<evidence type="ECO:0000313" key="4">
    <source>
        <dbReference type="Proteomes" id="UP000198660"/>
    </source>
</evidence>
<keyword evidence="4" id="KW-1185">Reference proteome</keyword>
<name>A0A1I6R9A4_9BACL</name>
<evidence type="ECO:0000256" key="1">
    <source>
        <dbReference type="ARBA" id="ARBA00022801"/>
    </source>
</evidence>
<dbReference type="OrthoDB" id="9805423at2"/>
<sequence>MSSRAKMCPLRPILNPNTFQTIVALGAEGFRISVKVTGNPNGIPIVFIHGFSESWLIWNFQLSSPLLLRKYKLIAIDMRGQGESQPKSLNPSHYIKGVLYAKDIDAVFNQFVIHKAIVVAHSLGGTWLADYLDKFGTSRIRGIIFVSSKIESNTPVADSLVSQAFKNTLPLLTNPCLEITSVGLNRFLSLLFNGMLPLKNEQEILSYVALVPSQIRSHLAQHEPLRAKDILPYVKVPVLVLGSRGDRVENFQASVKVSQLASNSKLILFQNIGHTIMAEIPTIFNIILNNFVMIVS</sequence>
<gene>
    <name evidence="3" type="ORF">SAMN05444972_104292</name>
</gene>
<dbReference type="SUPFAM" id="SSF53474">
    <property type="entry name" value="alpha/beta-Hydrolases"/>
    <property type="match status" value="1"/>
</dbReference>
<accession>A0A1I6R9A4</accession>
<feature type="domain" description="AB hydrolase-1" evidence="2">
    <location>
        <begin position="44"/>
        <end position="277"/>
    </location>
</feature>
<dbReference type="GO" id="GO:0016787">
    <property type="term" value="F:hydrolase activity"/>
    <property type="evidence" value="ECO:0007669"/>
    <property type="project" value="UniProtKB-KW"/>
</dbReference>
<dbReference type="GO" id="GO:0016020">
    <property type="term" value="C:membrane"/>
    <property type="evidence" value="ECO:0007669"/>
    <property type="project" value="TreeGrafter"/>
</dbReference>
<keyword evidence="1" id="KW-0378">Hydrolase</keyword>
<dbReference type="PANTHER" id="PTHR43798:SF31">
    <property type="entry name" value="AB HYDROLASE SUPERFAMILY PROTEIN YCLE"/>
    <property type="match status" value="1"/>
</dbReference>
<dbReference type="InterPro" id="IPR000073">
    <property type="entry name" value="AB_hydrolase_1"/>
</dbReference>
<reference evidence="4" key="1">
    <citation type="submission" date="2016-10" db="EMBL/GenBank/DDBJ databases">
        <authorList>
            <person name="Varghese N."/>
            <person name="Submissions S."/>
        </authorList>
    </citation>
    <scope>NUCLEOTIDE SEQUENCE [LARGE SCALE GENOMIC DNA]</scope>
    <source>
        <strain evidence="4">DSM 45789</strain>
    </source>
</reference>
<evidence type="ECO:0000313" key="3">
    <source>
        <dbReference type="EMBL" id="SFS61265.1"/>
    </source>
</evidence>
<dbReference type="RefSeq" id="WP_091836111.1">
    <property type="nucleotide sequence ID" value="NZ_FPAA01000004.1"/>
</dbReference>
<dbReference type="PANTHER" id="PTHR43798">
    <property type="entry name" value="MONOACYLGLYCEROL LIPASE"/>
    <property type="match status" value="1"/>
</dbReference>
<dbReference type="Gene3D" id="3.40.50.1820">
    <property type="entry name" value="alpha/beta hydrolase"/>
    <property type="match status" value="1"/>
</dbReference>
<dbReference type="EMBL" id="FPAA01000004">
    <property type="protein sequence ID" value="SFS61265.1"/>
    <property type="molecule type" value="Genomic_DNA"/>
</dbReference>
<evidence type="ECO:0000259" key="2">
    <source>
        <dbReference type="Pfam" id="PF00561"/>
    </source>
</evidence>
<dbReference type="Pfam" id="PF00561">
    <property type="entry name" value="Abhydrolase_1"/>
    <property type="match status" value="1"/>
</dbReference>